<gene>
    <name evidence="13" type="ORF">CAMP_LOCUS18287</name>
</gene>
<keyword evidence="5 10" id="KW-0274">FAD</keyword>
<keyword evidence="10" id="KW-0812">Transmembrane</keyword>
<feature type="domain" description="Thioredoxin" evidence="12">
    <location>
        <begin position="36"/>
        <end position="203"/>
    </location>
</feature>
<dbReference type="OrthoDB" id="59470at2759"/>
<evidence type="ECO:0000256" key="2">
    <source>
        <dbReference type="ARBA" id="ARBA00006041"/>
    </source>
</evidence>
<dbReference type="PANTHER" id="PTHR22897:SF26">
    <property type="entry name" value="SULFHYDRYL OXIDASE"/>
    <property type="match status" value="1"/>
</dbReference>
<dbReference type="GO" id="GO:0016971">
    <property type="term" value="F:flavin-dependent sulfhydryl oxidase activity"/>
    <property type="evidence" value="ECO:0007669"/>
    <property type="project" value="InterPro"/>
</dbReference>
<comment type="catalytic activity">
    <reaction evidence="9 10">
        <text>2 R'C(R)SH + O2 = R'C(R)S-S(R)CR' + H2O2</text>
        <dbReference type="Rhea" id="RHEA:17357"/>
        <dbReference type="ChEBI" id="CHEBI:15379"/>
        <dbReference type="ChEBI" id="CHEBI:16240"/>
        <dbReference type="ChEBI" id="CHEBI:16520"/>
        <dbReference type="ChEBI" id="CHEBI:17412"/>
        <dbReference type="EC" id="1.8.3.2"/>
    </reaction>
</comment>
<dbReference type="AlphaFoldDB" id="A0A9P1NAG2"/>
<dbReference type="FunFam" id="3.40.30.10:FF:000425">
    <property type="entry name" value="Sulfhydryl oxidase"/>
    <property type="match status" value="1"/>
</dbReference>
<comment type="cofactor">
    <cofactor evidence="1 10">
        <name>FAD</name>
        <dbReference type="ChEBI" id="CHEBI:57692"/>
    </cofactor>
</comment>
<evidence type="ECO:0000313" key="13">
    <source>
        <dbReference type="EMBL" id="CAI5455650.1"/>
    </source>
</evidence>
<dbReference type="InterPro" id="IPR040986">
    <property type="entry name" value="QSOX_FAD-bd_dom"/>
</dbReference>
<comment type="similarity">
    <text evidence="2">Belongs to the quiescin-sulfhydryl oxidase (QSOX) family.</text>
</comment>
<dbReference type="InterPro" id="IPR013766">
    <property type="entry name" value="Thioredoxin_domain"/>
</dbReference>
<keyword evidence="14" id="KW-1185">Reference proteome</keyword>
<dbReference type="Pfam" id="PF00085">
    <property type="entry name" value="Thioredoxin"/>
    <property type="match status" value="1"/>
</dbReference>
<dbReference type="SUPFAM" id="SSF69000">
    <property type="entry name" value="FAD-dependent thiol oxidase"/>
    <property type="match status" value="1"/>
</dbReference>
<dbReference type="Proteomes" id="UP001152747">
    <property type="component" value="Unassembled WGS sequence"/>
</dbReference>
<feature type="transmembrane region" description="Helical" evidence="10">
    <location>
        <begin position="621"/>
        <end position="639"/>
    </location>
</feature>
<organism evidence="13 14">
    <name type="scientific">Caenorhabditis angaria</name>
    <dbReference type="NCBI Taxonomy" id="860376"/>
    <lineage>
        <taxon>Eukaryota</taxon>
        <taxon>Metazoa</taxon>
        <taxon>Ecdysozoa</taxon>
        <taxon>Nematoda</taxon>
        <taxon>Chromadorea</taxon>
        <taxon>Rhabditida</taxon>
        <taxon>Rhabditina</taxon>
        <taxon>Rhabditomorpha</taxon>
        <taxon>Rhabditoidea</taxon>
        <taxon>Rhabditidae</taxon>
        <taxon>Peloderinae</taxon>
        <taxon>Caenorhabditis</taxon>
    </lineage>
</organism>
<dbReference type="EMBL" id="CANHGI010000006">
    <property type="protein sequence ID" value="CAI5455650.1"/>
    <property type="molecule type" value="Genomic_DNA"/>
</dbReference>
<proteinExistence type="inferred from homology"/>
<dbReference type="PANTHER" id="PTHR22897">
    <property type="entry name" value="QUIESCIN Q6-RELATED SULFHYDRYL OXIDASE"/>
    <property type="match status" value="1"/>
</dbReference>
<evidence type="ECO:0000259" key="12">
    <source>
        <dbReference type="PROSITE" id="PS51352"/>
    </source>
</evidence>
<dbReference type="Gene3D" id="3.40.30.10">
    <property type="entry name" value="Glutaredoxin"/>
    <property type="match status" value="1"/>
</dbReference>
<evidence type="ECO:0000256" key="5">
    <source>
        <dbReference type="ARBA" id="ARBA00022827"/>
    </source>
</evidence>
<evidence type="ECO:0000256" key="3">
    <source>
        <dbReference type="ARBA" id="ARBA00022630"/>
    </source>
</evidence>
<keyword evidence="4" id="KW-0732">Signal</keyword>
<dbReference type="Gene3D" id="1.20.120.1960">
    <property type="entry name" value="QSOX sulfhydryl oxidase domain"/>
    <property type="match status" value="1"/>
</dbReference>
<evidence type="ECO:0000256" key="4">
    <source>
        <dbReference type="ARBA" id="ARBA00022729"/>
    </source>
</evidence>
<evidence type="ECO:0000259" key="11">
    <source>
        <dbReference type="PROSITE" id="PS51324"/>
    </source>
</evidence>
<dbReference type="EC" id="1.8.3.2" evidence="10"/>
<keyword evidence="8" id="KW-0325">Glycoprotein</keyword>
<keyword evidence="10" id="KW-0472">Membrane</keyword>
<dbReference type="InterPro" id="IPR039798">
    <property type="entry name" value="Sulfhydryl_oxidase"/>
</dbReference>
<keyword evidence="3 10" id="KW-0285">Flavoprotein</keyword>
<keyword evidence="10" id="KW-1133">Transmembrane helix</keyword>
<dbReference type="GO" id="GO:0006457">
    <property type="term" value="P:protein folding"/>
    <property type="evidence" value="ECO:0007669"/>
    <property type="project" value="TreeGrafter"/>
</dbReference>
<dbReference type="InterPro" id="IPR042568">
    <property type="entry name" value="QSOX_FAD-bd_sf"/>
</dbReference>
<evidence type="ECO:0000256" key="9">
    <source>
        <dbReference type="ARBA" id="ARBA00048864"/>
    </source>
</evidence>
<dbReference type="GO" id="GO:0005615">
    <property type="term" value="C:extracellular space"/>
    <property type="evidence" value="ECO:0007669"/>
    <property type="project" value="TreeGrafter"/>
</dbReference>
<dbReference type="Gene3D" id="1.20.120.310">
    <property type="entry name" value="ERV/ALR sulfhydryl oxidase domain"/>
    <property type="match status" value="1"/>
</dbReference>
<accession>A0A9P1NAG2</accession>
<comment type="caution">
    <text evidence="10">Lacks conserved residue(s) required for the propagation of feature annotation.</text>
</comment>
<evidence type="ECO:0000256" key="8">
    <source>
        <dbReference type="ARBA" id="ARBA00023180"/>
    </source>
</evidence>
<evidence type="ECO:0000256" key="10">
    <source>
        <dbReference type="RuleBase" id="RU371123"/>
    </source>
</evidence>
<keyword evidence="7" id="KW-1015">Disulfide bond</keyword>
<dbReference type="InterPro" id="IPR017905">
    <property type="entry name" value="ERV/ALR_sulphydryl_oxidase"/>
</dbReference>
<dbReference type="PROSITE" id="PS51324">
    <property type="entry name" value="ERV_ALR"/>
    <property type="match status" value="1"/>
</dbReference>
<dbReference type="InterPro" id="IPR036249">
    <property type="entry name" value="Thioredoxin-like_sf"/>
</dbReference>
<dbReference type="CDD" id="cd02992">
    <property type="entry name" value="PDI_a_QSOX"/>
    <property type="match status" value="1"/>
</dbReference>
<dbReference type="GO" id="GO:0003756">
    <property type="term" value="F:protein disulfide isomerase activity"/>
    <property type="evidence" value="ECO:0007669"/>
    <property type="project" value="TreeGrafter"/>
</dbReference>
<dbReference type="Pfam" id="PF04777">
    <property type="entry name" value="Evr1_Alr"/>
    <property type="match status" value="1"/>
</dbReference>
<dbReference type="Pfam" id="PF18371">
    <property type="entry name" value="FAD_SOX"/>
    <property type="match status" value="1"/>
</dbReference>
<feature type="transmembrane region" description="Helical" evidence="10">
    <location>
        <begin position="12"/>
        <end position="36"/>
    </location>
</feature>
<dbReference type="PROSITE" id="PS51352">
    <property type="entry name" value="THIOREDOXIN_2"/>
    <property type="match status" value="1"/>
</dbReference>
<feature type="domain" description="ERV/ALR sulfhydryl oxidase" evidence="11">
    <location>
        <begin position="412"/>
        <end position="519"/>
    </location>
</feature>
<evidence type="ECO:0000313" key="14">
    <source>
        <dbReference type="Proteomes" id="UP001152747"/>
    </source>
</evidence>
<dbReference type="InterPro" id="IPR036774">
    <property type="entry name" value="ERV/ALR_sulphydryl_oxid_sf"/>
</dbReference>
<comment type="caution">
    <text evidence="13">The sequence shown here is derived from an EMBL/GenBank/DDBJ whole genome shotgun (WGS) entry which is preliminary data.</text>
</comment>
<sequence>MTQPSSKVRNIGSACCLVLTITAIFMLLFWAIFLALQPRLAQSDGGLYDSNDPILELDINTFDAAVYGTKKAHFIEFYSSWCGACIGYAPTFKKFAKQVEKWAPIVQVTVVNCADDKNMPLCRQHGVNSYPTLKYFKYLSANKDDGMKYSGDKYDINKLEHDISGLVQADGQRQKPETWPTFLPIDESTSFEDLVKSIDATPFLAVIIQENPAVYGWSNMINYNGNSAIKIAFVAPSHQIAKKFFSDDHSHALLFANGNNEPIWKSGTIDSWLNVQEKIDELAGDKIGLATEPPPNLAAPVAASAASPTNNQFEVQLTDLKSAMSYMLYKEIPRREELKDEPLGALKEWMHTLKKYAPGTTPMRRLFYRLDEWLQLQSVVTADEWTAKVDEIQQSLGNPLPKEIKWMACVGSKPNLRGYTCGLWTLAHTITVEAYKQEKHNSNFKPVIDVLEPFRKFIWHFLSCSECAQNFTKEAEKQELHLVTRAEDVYAWLWRTHNFVNQRLSGSLTDDPAFPKQQFPPKSLCPGCYDSDGKVIEEKALPFVFKYYSNIKTDTVEEVPGYKVVEFENGKTVAAGQRHLNPKFQVHADKVDKLEQLDASPQRAWKSIDGYEAQPSKSHFYFLWLSLIGIVLIVVYCKYRRNRSKCPWNSSPVKQNIV</sequence>
<dbReference type="GO" id="GO:0000139">
    <property type="term" value="C:Golgi membrane"/>
    <property type="evidence" value="ECO:0007669"/>
    <property type="project" value="TreeGrafter"/>
</dbReference>
<evidence type="ECO:0000256" key="1">
    <source>
        <dbReference type="ARBA" id="ARBA00001974"/>
    </source>
</evidence>
<name>A0A9P1NAG2_9PELO</name>
<keyword evidence="6 10" id="KW-0560">Oxidoreductase</keyword>
<evidence type="ECO:0000256" key="7">
    <source>
        <dbReference type="ARBA" id="ARBA00023157"/>
    </source>
</evidence>
<dbReference type="SUPFAM" id="SSF52833">
    <property type="entry name" value="Thioredoxin-like"/>
    <property type="match status" value="1"/>
</dbReference>
<dbReference type="FunFam" id="1.20.120.310:FF:000005">
    <property type="entry name" value="Sulfhydryl oxidase"/>
    <property type="match status" value="1"/>
</dbReference>
<protein>
    <recommendedName>
        <fullName evidence="10">Sulfhydryl oxidase</fullName>
        <ecNumber evidence="10">1.8.3.2</ecNumber>
    </recommendedName>
</protein>
<evidence type="ECO:0000256" key="6">
    <source>
        <dbReference type="ARBA" id="ARBA00023002"/>
    </source>
</evidence>
<reference evidence="13" key="1">
    <citation type="submission" date="2022-11" db="EMBL/GenBank/DDBJ databases">
        <authorList>
            <person name="Kikuchi T."/>
        </authorList>
    </citation>
    <scope>NUCLEOTIDE SEQUENCE</scope>
    <source>
        <strain evidence="13">PS1010</strain>
    </source>
</reference>